<accession>A0ACD0P353</accession>
<dbReference type="EMBL" id="KZ819772">
    <property type="protein sequence ID" value="PWN52525.1"/>
    <property type="molecule type" value="Genomic_DNA"/>
</dbReference>
<gene>
    <name evidence="1" type="ORF">IE53DRAFT_276938</name>
</gene>
<organism evidence="1 2">
    <name type="scientific">Violaceomyces palustris</name>
    <dbReference type="NCBI Taxonomy" id="1673888"/>
    <lineage>
        <taxon>Eukaryota</taxon>
        <taxon>Fungi</taxon>
        <taxon>Dikarya</taxon>
        <taxon>Basidiomycota</taxon>
        <taxon>Ustilaginomycotina</taxon>
        <taxon>Ustilaginomycetes</taxon>
        <taxon>Violaceomycetales</taxon>
        <taxon>Violaceomycetaceae</taxon>
        <taxon>Violaceomyces</taxon>
    </lineage>
</organism>
<name>A0ACD0P353_9BASI</name>
<proteinExistence type="predicted"/>
<sequence length="637" mass="70010">MKLPIGKLSLLVSLASSLPTALGLPSTNPPSLGLASLRLQERQSANNTDNLENCTGCENLGNFNDPLPVNDDDPLVRVKNGTYAGVRLQGIDANATQSGIGVKHPQDLFLGMPFAKQPTGQRRYRRPQSLDEQDVWNQTRPAKRYSEHCPGKGTDDNYMPPYITYKLGEECLTLNVVRPANHTGEKLPVWVFIHGGGFYMGGSGDRRYNGSWIVDRSVELGQPIIYASLNYRLNVLGFPVGDDAEQEGLLNLGLYDQRLALNWIKENIGAFGGDPEKVTINGESAGGASMLFHLTAYEGRDDKLFRGVAVESGYFATGLGTQNLTATNNKLWNDYLSGVGCPSTGNSTENFECLRGVDLRAIQNVSSNSGQWSYFVYPDGDLVSDDLQASFRKGKFVKDANVLLIANSDEGTAFGVRNLNTSADIVASLSTSNVFPDGSFTSSAQEAVLSAYPDDEDRWPPYSAGDGILNSPGKMDRRSCAIYGDLRFIGPRREVSQRVSSSPTFRGKVYSARFDQVAYNVQIDVGATHFQELVYVFHNPLDTQNALGKNRRDLDLSDEMNAYWVSFVATGNPNTLKLDRSPAWPSYAKAGDQMHFTNTAKGLRTSVEKDDFRERGIQLLSDIRANTYKSSARRDEL</sequence>
<dbReference type="Proteomes" id="UP000245626">
    <property type="component" value="Unassembled WGS sequence"/>
</dbReference>
<keyword evidence="2" id="KW-1185">Reference proteome</keyword>
<evidence type="ECO:0000313" key="1">
    <source>
        <dbReference type="EMBL" id="PWN52525.1"/>
    </source>
</evidence>
<evidence type="ECO:0000313" key="2">
    <source>
        <dbReference type="Proteomes" id="UP000245626"/>
    </source>
</evidence>
<protein>
    <submittedName>
        <fullName evidence="1">Alpha/beta-hydrolase</fullName>
    </submittedName>
</protein>
<reference evidence="1 2" key="1">
    <citation type="journal article" date="2018" name="Mol. Biol. Evol.">
        <title>Broad Genomic Sampling Reveals a Smut Pathogenic Ancestry of the Fungal Clade Ustilaginomycotina.</title>
        <authorList>
            <person name="Kijpornyongpan T."/>
            <person name="Mondo S.J."/>
            <person name="Barry K."/>
            <person name="Sandor L."/>
            <person name="Lee J."/>
            <person name="Lipzen A."/>
            <person name="Pangilinan J."/>
            <person name="LaButti K."/>
            <person name="Hainaut M."/>
            <person name="Henrissat B."/>
            <person name="Grigoriev I.V."/>
            <person name="Spatafora J.W."/>
            <person name="Aime M.C."/>
        </authorList>
    </citation>
    <scope>NUCLEOTIDE SEQUENCE [LARGE SCALE GENOMIC DNA]</scope>
    <source>
        <strain evidence="1 2">SA 807</strain>
    </source>
</reference>